<accession>A0A4Y2IBW0</accession>
<evidence type="ECO:0000313" key="2">
    <source>
        <dbReference type="EMBL" id="GBM75030.1"/>
    </source>
</evidence>
<name>A0A4Y2IBW0_ARAVE</name>
<evidence type="ECO:0000313" key="3">
    <source>
        <dbReference type="Proteomes" id="UP000499080"/>
    </source>
</evidence>
<gene>
    <name evidence="2" type="ORF">AVEN_213327_1</name>
</gene>
<sequence>MYVGLLHVKSHIREQMSSRRCGEEVWRERCQVQSSSSDHGSKLRGLSQNNPHVASKRDINITKLQLSHPACSDVVRGDAQGASLGGSANAVILNNSKD</sequence>
<reference evidence="2 3" key="1">
    <citation type="journal article" date="2019" name="Sci. Rep.">
        <title>Orb-weaving spider Araneus ventricosus genome elucidates the spidroin gene catalogue.</title>
        <authorList>
            <person name="Kono N."/>
            <person name="Nakamura H."/>
            <person name="Ohtoshi R."/>
            <person name="Moran D.A.P."/>
            <person name="Shinohara A."/>
            <person name="Yoshida Y."/>
            <person name="Fujiwara M."/>
            <person name="Mori M."/>
            <person name="Tomita M."/>
            <person name="Arakawa K."/>
        </authorList>
    </citation>
    <scope>NUCLEOTIDE SEQUENCE [LARGE SCALE GENOMIC DNA]</scope>
</reference>
<evidence type="ECO:0000256" key="1">
    <source>
        <dbReference type="SAM" id="MobiDB-lite"/>
    </source>
</evidence>
<keyword evidence="3" id="KW-1185">Reference proteome</keyword>
<dbReference type="AlphaFoldDB" id="A0A4Y2IBW0"/>
<feature type="region of interest" description="Disordered" evidence="1">
    <location>
        <begin position="33"/>
        <end position="54"/>
    </location>
</feature>
<comment type="caution">
    <text evidence="2">The sequence shown here is derived from an EMBL/GenBank/DDBJ whole genome shotgun (WGS) entry which is preliminary data.</text>
</comment>
<organism evidence="2 3">
    <name type="scientific">Araneus ventricosus</name>
    <name type="common">Orbweaver spider</name>
    <name type="synonym">Epeira ventricosa</name>
    <dbReference type="NCBI Taxonomy" id="182803"/>
    <lineage>
        <taxon>Eukaryota</taxon>
        <taxon>Metazoa</taxon>
        <taxon>Ecdysozoa</taxon>
        <taxon>Arthropoda</taxon>
        <taxon>Chelicerata</taxon>
        <taxon>Arachnida</taxon>
        <taxon>Araneae</taxon>
        <taxon>Araneomorphae</taxon>
        <taxon>Entelegynae</taxon>
        <taxon>Araneoidea</taxon>
        <taxon>Araneidae</taxon>
        <taxon>Araneus</taxon>
    </lineage>
</organism>
<proteinExistence type="predicted"/>
<dbReference type="EMBL" id="BGPR01002534">
    <property type="protein sequence ID" value="GBM75030.1"/>
    <property type="molecule type" value="Genomic_DNA"/>
</dbReference>
<dbReference type="Proteomes" id="UP000499080">
    <property type="component" value="Unassembled WGS sequence"/>
</dbReference>
<protein>
    <submittedName>
        <fullName evidence="2">Uncharacterized protein</fullName>
    </submittedName>
</protein>